<name>A0A517QYK6_9PLAN</name>
<proteinExistence type="predicted"/>
<organism evidence="1 2">
    <name type="scientific">Stratiformator vulcanicus</name>
    <dbReference type="NCBI Taxonomy" id="2527980"/>
    <lineage>
        <taxon>Bacteria</taxon>
        <taxon>Pseudomonadati</taxon>
        <taxon>Planctomycetota</taxon>
        <taxon>Planctomycetia</taxon>
        <taxon>Planctomycetales</taxon>
        <taxon>Planctomycetaceae</taxon>
        <taxon>Stratiformator</taxon>
    </lineage>
</organism>
<dbReference type="AlphaFoldDB" id="A0A517QYK6"/>
<dbReference type="RefSeq" id="WP_145362922.1">
    <property type="nucleotide sequence ID" value="NZ_CP036268.1"/>
</dbReference>
<evidence type="ECO:0000313" key="2">
    <source>
        <dbReference type="Proteomes" id="UP000317318"/>
    </source>
</evidence>
<sequence length="161" mass="18883">MNKNGQKRSKKKYSRKWLISRVRKWAKTAERVTMDRFCFDHNMSVRSIYYYFPGGWRELKREAGLDPNPATRQRDITDEDIMEAYQQAAQLLCRHPSLNEIERLTGISVSTIAKRFGPRRKVKAIWQHFDKTGEINRDAQPPPVVEDLWGLAPIESPGPFY</sequence>
<dbReference type="Proteomes" id="UP000317318">
    <property type="component" value="Chromosome"/>
</dbReference>
<dbReference type="OrthoDB" id="9830393at2"/>
<evidence type="ECO:0000313" key="1">
    <source>
        <dbReference type="EMBL" id="QDT36739.1"/>
    </source>
</evidence>
<keyword evidence="2" id="KW-1185">Reference proteome</keyword>
<dbReference type="KEGG" id="svp:Pan189_11020"/>
<reference evidence="1 2" key="1">
    <citation type="submission" date="2019-02" db="EMBL/GenBank/DDBJ databases">
        <title>Deep-cultivation of Planctomycetes and their phenomic and genomic characterization uncovers novel biology.</title>
        <authorList>
            <person name="Wiegand S."/>
            <person name="Jogler M."/>
            <person name="Boedeker C."/>
            <person name="Pinto D."/>
            <person name="Vollmers J."/>
            <person name="Rivas-Marin E."/>
            <person name="Kohn T."/>
            <person name="Peeters S.H."/>
            <person name="Heuer A."/>
            <person name="Rast P."/>
            <person name="Oberbeckmann S."/>
            <person name="Bunk B."/>
            <person name="Jeske O."/>
            <person name="Meyerdierks A."/>
            <person name="Storesund J.E."/>
            <person name="Kallscheuer N."/>
            <person name="Luecker S."/>
            <person name="Lage O.M."/>
            <person name="Pohl T."/>
            <person name="Merkel B.J."/>
            <person name="Hornburger P."/>
            <person name="Mueller R.-W."/>
            <person name="Bruemmer F."/>
            <person name="Labrenz M."/>
            <person name="Spormann A.M."/>
            <person name="Op den Camp H."/>
            <person name="Overmann J."/>
            <person name="Amann R."/>
            <person name="Jetten M.S.M."/>
            <person name="Mascher T."/>
            <person name="Medema M.H."/>
            <person name="Devos D.P."/>
            <person name="Kaster A.-K."/>
            <person name="Ovreas L."/>
            <person name="Rohde M."/>
            <person name="Galperin M.Y."/>
            <person name="Jogler C."/>
        </authorList>
    </citation>
    <scope>NUCLEOTIDE SEQUENCE [LARGE SCALE GENOMIC DNA]</scope>
    <source>
        <strain evidence="1 2">Pan189</strain>
    </source>
</reference>
<dbReference type="EMBL" id="CP036268">
    <property type="protein sequence ID" value="QDT36739.1"/>
    <property type="molecule type" value="Genomic_DNA"/>
</dbReference>
<accession>A0A517QYK6</accession>
<protein>
    <submittedName>
        <fullName evidence="1">Uncharacterized protein</fullName>
    </submittedName>
</protein>
<gene>
    <name evidence="1" type="ORF">Pan189_11020</name>
</gene>